<dbReference type="Pfam" id="PF12760">
    <property type="entry name" value="Zn_ribbon_IS1595"/>
    <property type="match status" value="1"/>
</dbReference>
<dbReference type="Proteomes" id="UP000198711">
    <property type="component" value="Unassembled WGS sequence"/>
</dbReference>
<keyword evidence="3" id="KW-1185">Reference proteome</keyword>
<proteinExistence type="predicted"/>
<dbReference type="InterPro" id="IPR024442">
    <property type="entry name" value="Transposase_Zn_ribbon"/>
</dbReference>
<feature type="domain" description="ISXO2-like transposase" evidence="1">
    <location>
        <begin position="128"/>
        <end position="278"/>
    </location>
</feature>
<dbReference type="InterPro" id="IPR053164">
    <property type="entry name" value="IS1016-like_transposase"/>
</dbReference>
<dbReference type="InterPro" id="IPR024445">
    <property type="entry name" value="Tnp_ISXO2-like"/>
</dbReference>
<dbReference type="RefSeq" id="WP_092723565.1">
    <property type="nucleotide sequence ID" value="NZ_FNNO01000006.1"/>
</dbReference>
<accession>A0A8X8IC61</accession>
<evidence type="ECO:0000259" key="1">
    <source>
        <dbReference type="SMART" id="SM01126"/>
    </source>
</evidence>
<sequence length="295" mass="34233">MKNRYTIDEFRAEYPNNDACLEKLWQLRYGSNFVCPKCENTSTYKRVKGRRSYQCQSCANQIYPTQGTIFEKSTTPLTYWFYAIFLQTTTRNGVAAKELERQLKICYKTALRMSHQIKMLMANKKVNKLKGVVSADESFIGGLNKNRHSDKKVPESQGRSCKDKTPVFGMVDLNGNVSAHVVSDTQGNTLKSLLDKHVDKENSIVITDEWLGYKQLENNQYKHVVINHLSGEYVRGAFHNNRIEGVWSQLKRTIKGTHVQVSRKHLQKYVDEVAFRYTNRERQDEMFELILKNVV</sequence>
<name>A0A8X8IC61_9BACT</name>
<dbReference type="SMART" id="SM01126">
    <property type="entry name" value="DDE_Tnp_IS1595"/>
    <property type="match status" value="1"/>
</dbReference>
<dbReference type="PANTHER" id="PTHR47163">
    <property type="entry name" value="DDE_TNP_IS1595 DOMAIN-CONTAINING PROTEIN"/>
    <property type="match status" value="1"/>
</dbReference>
<dbReference type="NCBIfam" id="NF033547">
    <property type="entry name" value="transpos_IS1595"/>
    <property type="match status" value="1"/>
</dbReference>
<gene>
    <name evidence="2" type="ORF">SAMN05444410_10699</name>
</gene>
<organism evidence="2 3">
    <name type="scientific">Hydrobacter penzbergensis</name>
    <dbReference type="NCBI Taxonomy" id="1235997"/>
    <lineage>
        <taxon>Bacteria</taxon>
        <taxon>Pseudomonadati</taxon>
        <taxon>Bacteroidota</taxon>
        <taxon>Chitinophagia</taxon>
        <taxon>Chitinophagales</taxon>
        <taxon>Chitinophagaceae</taxon>
        <taxon>Hydrobacter</taxon>
    </lineage>
</organism>
<dbReference type="PANTHER" id="PTHR47163:SF2">
    <property type="entry name" value="SI:DKEY-17M8.2"/>
    <property type="match status" value="1"/>
</dbReference>
<protein>
    <submittedName>
        <fullName evidence="2">Transposase zinc-ribbon domain-containing protein</fullName>
    </submittedName>
</protein>
<reference evidence="2 3" key="1">
    <citation type="submission" date="2016-10" db="EMBL/GenBank/DDBJ databases">
        <authorList>
            <person name="Varghese N."/>
            <person name="Submissions S."/>
        </authorList>
    </citation>
    <scope>NUCLEOTIDE SEQUENCE [LARGE SCALE GENOMIC DNA]</scope>
    <source>
        <strain evidence="2 3">DSM 25353</strain>
    </source>
</reference>
<dbReference type="AlphaFoldDB" id="A0A8X8IC61"/>
<comment type="caution">
    <text evidence="2">The sequence shown here is derived from an EMBL/GenBank/DDBJ whole genome shotgun (WGS) entry which is preliminary data.</text>
</comment>
<evidence type="ECO:0000313" key="2">
    <source>
        <dbReference type="EMBL" id="SDW84003.1"/>
    </source>
</evidence>
<dbReference type="Pfam" id="PF12762">
    <property type="entry name" value="DDE_Tnp_IS1595"/>
    <property type="match status" value="1"/>
</dbReference>
<evidence type="ECO:0000313" key="3">
    <source>
        <dbReference type="Proteomes" id="UP000198711"/>
    </source>
</evidence>
<dbReference type="EMBL" id="FNNO01000006">
    <property type="protein sequence ID" value="SDW84003.1"/>
    <property type="molecule type" value="Genomic_DNA"/>
</dbReference>